<feature type="transmembrane region" description="Helical" evidence="7">
    <location>
        <begin position="68"/>
        <end position="85"/>
    </location>
</feature>
<feature type="transmembrane region" description="Helical" evidence="7">
    <location>
        <begin position="33"/>
        <end position="56"/>
    </location>
</feature>
<name>A0A1M6KF85_9FIRM</name>
<dbReference type="Pfam" id="PF02308">
    <property type="entry name" value="MgtC"/>
    <property type="match status" value="1"/>
</dbReference>
<dbReference type="InterPro" id="IPR003416">
    <property type="entry name" value="MgtC/SapB/SrpB/YhiD_fam"/>
</dbReference>
<dbReference type="InterPro" id="IPR002912">
    <property type="entry name" value="ACT_dom"/>
</dbReference>
<evidence type="ECO:0000259" key="8">
    <source>
        <dbReference type="PROSITE" id="PS51671"/>
    </source>
</evidence>
<keyword evidence="6 7" id="KW-0472">Membrane</keyword>
<accession>A0A1M6KF85</accession>
<dbReference type="GO" id="GO:0005886">
    <property type="term" value="C:plasma membrane"/>
    <property type="evidence" value="ECO:0007669"/>
    <property type="project" value="UniProtKB-SubCell"/>
</dbReference>
<dbReference type="InterPro" id="IPR045865">
    <property type="entry name" value="ACT-like_dom_sf"/>
</dbReference>
<dbReference type="Proteomes" id="UP000243547">
    <property type="component" value="Unassembled WGS sequence"/>
</dbReference>
<keyword evidence="3" id="KW-1003">Cell membrane</keyword>
<dbReference type="AlphaFoldDB" id="A0A1M6KF85"/>
<sequence>MIMEYLQLLGSLLLAIILGSIVGLEREANNHPAGFRTHALVCIGSTLITIVSWKTFTTFSYSGDPARIAAQIVSGIGFLGAGTILREGVNIKGLTTAASLWNIAGVGLAIGFGHYYIAIVATLLTIVVLHLFNKWEKKIVFTKQNLSIKIIVIDKPGMLGIIGTVLGKLNVDIKNIILEPYDSKMQIILQVKLPLKLKEQQVIEELIKIEGVINIEYED</sequence>
<feature type="domain" description="ACT" evidence="8">
    <location>
        <begin position="147"/>
        <end position="219"/>
    </location>
</feature>
<dbReference type="PANTHER" id="PTHR33778:SF1">
    <property type="entry name" value="MAGNESIUM TRANSPORTER YHID-RELATED"/>
    <property type="match status" value="1"/>
</dbReference>
<dbReference type="OrthoDB" id="9811198at2"/>
<dbReference type="EMBL" id="FRAI01000005">
    <property type="protein sequence ID" value="SHJ57548.1"/>
    <property type="molecule type" value="Genomic_DNA"/>
</dbReference>
<dbReference type="PROSITE" id="PS51671">
    <property type="entry name" value="ACT"/>
    <property type="match status" value="1"/>
</dbReference>
<evidence type="ECO:0000256" key="7">
    <source>
        <dbReference type="SAM" id="Phobius"/>
    </source>
</evidence>
<keyword evidence="5 7" id="KW-1133">Transmembrane helix</keyword>
<evidence type="ECO:0000256" key="6">
    <source>
        <dbReference type="ARBA" id="ARBA00023136"/>
    </source>
</evidence>
<protein>
    <submittedName>
        <fullName evidence="9">Putative Mg2+ transporter-C (MgtC) family protein</fullName>
    </submittedName>
</protein>
<keyword evidence="10" id="KW-1185">Reference proteome</keyword>
<comment type="subcellular location">
    <subcellularLocation>
        <location evidence="1">Cell membrane</location>
        <topology evidence="1">Multi-pass membrane protein</topology>
    </subcellularLocation>
</comment>
<evidence type="ECO:0000256" key="5">
    <source>
        <dbReference type="ARBA" id="ARBA00022989"/>
    </source>
</evidence>
<evidence type="ECO:0000313" key="10">
    <source>
        <dbReference type="Proteomes" id="UP000243547"/>
    </source>
</evidence>
<dbReference type="Gene3D" id="3.30.70.260">
    <property type="match status" value="1"/>
</dbReference>
<evidence type="ECO:0000256" key="3">
    <source>
        <dbReference type="ARBA" id="ARBA00022475"/>
    </source>
</evidence>
<comment type="similarity">
    <text evidence="2">Belongs to the MgtC/SapB family.</text>
</comment>
<evidence type="ECO:0000256" key="1">
    <source>
        <dbReference type="ARBA" id="ARBA00004651"/>
    </source>
</evidence>
<dbReference type="InterPro" id="IPR049177">
    <property type="entry name" value="MgtC_SapB_SrpB_YhiD_N"/>
</dbReference>
<evidence type="ECO:0000256" key="2">
    <source>
        <dbReference type="ARBA" id="ARBA00009298"/>
    </source>
</evidence>
<dbReference type="STRING" id="1120989.SAMN02745227_00097"/>
<feature type="transmembrane region" description="Helical" evidence="7">
    <location>
        <begin position="105"/>
        <end position="132"/>
    </location>
</feature>
<gene>
    <name evidence="9" type="ORF">SAMN02745227_00097</name>
</gene>
<proteinExistence type="inferred from homology"/>
<dbReference type="SUPFAM" id="SSF55021">
    <property type="entry name" value="ACT-like"/>
    <property type="match status" value="1"/>
</dbReference>
<dbReference type="PRINTS" id="PR01837">
    <property type="entry name" value="MGTCSAPBPROT"/>
</dbReference>
<reference evidence="10" key="1">
    <citation type="submission" date="2016-11" db="EMBL/GenBank/DDBJ databases">
        <authorList>
            <person name="Varghese N."/>
            <person name="Submissions S."/>
        </authorList>
    </citation>
    <scope>NUCLEOTIDE SEQUENCE [LARGE SCALE GENOMIC DNA]</scope>
    <source>
        <strain evidence="10">DSM 14826</strain>
    </source>
</reference>
<evidence type="ECO:0000256" key="4">
    <source>
        <dbReference type="ARBA" id="ARBA00022692"/>
    </source>
</evidence>
<evidence type="ECO:0000313" key="9">
    <source>
        <dbReference type="EMBL" id="SHJ57548.1"/>
    </source>
</evidence>
<dbReference type="PANTHER" id="PTHR33778">
    <property type="entry name" value="PROTEIN MGTC"/>
    <property type="match status" value="1"/>
</dbReference>
<keyword evidence="4 7" id="KW-0812">Transmembrane</keyword>
<organism evidence="9 10">
    <name type="scientific">Anaerobranca californiensis DSM 14826</name>
    <dbReference type="NCBI Taxonomy" id="1120989"/>
    <lineage>
        <taxon>Bacteria</taxon>
        <taxon>Bacillati</taxon>
        <taxon>Bacillota</taxon>
        <taxon>Clostridia</taxon>
        <taxon>Eubacteriales</taxon>
        <taxon>Proteinivoracaceae</taxon>
        <taxon>Anaerobranca</taxon>
    </lineage>
</organism>